<evidence type="ECO:0000313" key="1">
    <source>
        <dbReference type="EMBL" id="EJF42976.1"/>
    </source>
</evidence>
<gene>
    <name evidence="1" type="ORF">HMPREF1318_1648</name>
</gene>
<feature type="non-terminal residue" evidence="1">
    <location>
        <position position="190"/>
    </location>
</feature>
<sequence>MSPKTCPTPRIPQDQRNPREIESRLATGEIRRVRRSTYIPASPDAPDFTTHRTIREVLLRVVRTERLDGVVALETAALLHGGRALYEPAAVHLIVGWNAAGLRRASRRRPPNRPASRALGPRDRRRALGARPFIRHRYDLADSDIVELDGLRVTSLERTAEDCARFLPPNRALAVVDSLFAIAAGAGDRP</sequence>
<organism evidence="1 2">
    <name type="scientific">Actinomyces massiliensis F0489</name>
    <dbReference type="NCBI Taxonomy" id="1125718"/>
    <lineage>
        <taxon>Bacteria</taxon>
        <taxon>Bacillati</taxon>
        <taxon>Actinomycetota</taxon>
        <taxon>Actinomycetes</taxon>
        <taxon>Actinomycetales</taxon>
        <taxon>Actinomycetaceae</taxon>
        <taxon>Actinomyces</taxon>
    </lineage>
</organism>
<reference evidence="1 2" key="1">
    <citation type="submission" date="2012-05" db="EMBL/GenBank/DDBJ databases">
        <authorList>
            <person name="Harkins D.M."/>
            <person name="Madupu R."/>
            <person name="Durkin A.S."/>
            <person name="Torralba M."/>
            <person name="Methe B."/>
            <person name="Sutton G.G."/>
            <person name="Nelson K.E."/>
        </authorList>
    </citation>
    <scope>NUCLEOTIDE SEQUENCE [LARGE SCALE GENOMIC DNA]</scope>
    <source>
        <strain evidence="1 2">F0489</strain>
    </source>
</reference>
<keyword evidence="2" id="KW-1185">Reference proteome</keyword>
<dbReference type="Proteomes" id="UP000002941">
    <property type="component" value="Unassembled WGS sequence"/>
</dbReference>
<dbReference type="AlphaFoldDB" id="J0X2X1"/>
<comment type="caution">
    <text evidence="1">The sequence shown here is derived from an EMBL/GenBank/DDBJ whole genome shotgun (WGS) entry which is preliminary data.</text>
</comment>
<dbReference type="EMBL" id="AKFT01000131">
    <property type="protein sequence ID" value="EJF42976.1"/>
    <property type="molecule type" value="Genomic_DNA"/>
</dbReference>
<name>J0X2X1_9ACTO</name>
<accession>J0X2X1</accession>
<dbReference type="eggNOG" id="COG5340">
    <property type="taxonomic scope" value="Bacteria"/>
</dbReference>
<proteinExistence type="predicted"/>
<evidence type="ECO:0000313" key="2">
    <source>
        <dbReference type="Proteomes" id="UP000002941"/>
    </source>
</evidence>
<protein>
    <submittedName>
        <fullName evidence="1">PF13338 domain protein</fullName>
    </submittedName>
</protein>